<dbReference type="InParanoid" id="A0A2J6SLK6"/>
<feature type="compositionally biased region" description="Low complexity" evidence="1">
    <location>
        <begin position="659"/>
        <end position="676"/>
    </location>
</feature>
<name>A0A2J6SLK6_9HELO</name>
<organism evidence="2 3">
    <name type="scientific">Hyaloscypha bicolor E</name>
    <dbReference type="NCBI Taxonomy" id="1095630"/>
    <lineage>
        <taxon>Eukaryota</taxon>
        <taxon>Fungi</taxon>
        <taxon>Dikarya</taxon>
        <taxon>Ascomycota</taxon>
        <taxon>Pezizomycotina</taxon>
        <taxon>Leotiomycetes</taxon>
        <taxon>Helotiales</taxon>
        <taxon>Hyaloscyphaceae</taxon>
        <taxon>Hyaloscypha</taxon>
        <taxon>Hyaloscypha bicolor</taxon>
    </lineage>
</organism>
<gene>
    <name evidence="2" type="ORF">K444DRAFT_602035</name>
</gene>
<dbReference type="Proteomes" id="UP000235371">
    <property type="component" value="Unassembled WGS sequence"/>
</dbReference>
<feature type="compositionally biased region" description="Low complexity" evidence="1">
    <location>
        <begin position="443"/>
        <end position="454"/>
    </location>
</feature>
<accession>A0A2J6SLK6</accession>
<dbReference type="GeneID" id="36586784"/>
<sequence>MSFGWSVGDIIAGLKVIWAVYDAVSDGPLNAKFEATQFFDEFIHVVSRLSEWEKRKSALPQDDRLAQSHQQLREQCTVFIRRHMLLIQNANPQTKAIRPRRSNWLQRVEFTKTQVLTLYETVKWPTEQDEVQRLREKLMLFLHLAAFDIQMATHGLVSELRYKTSSMLDSHADLVSSNLKLVSSHLDLVSLVSLNLKRVTYPLELGRQAKEIDYPMLRQFEQALRPPRPLAVIEVPPHQIALPWQTNGQNEQEKEAEYASVTRAAPMSQDGGRFDRDEVRGLISQRLDNLSMRVKRVDTLETIQEFGPSDDPNPAVVSLLQRLRDMRGQISDAVGVLGLTGPSQDGLPLVKADPEGALRQELEDWNKLEERIEREILHPPRRSDFNAGGSTTQPIDILKPPRRTATSSPLSPTASPFDASSSWGASRGLSPPSPMLRQRRNSRSLSTSSHSGSESVLLDHDFPVHLSYGDHVVNAVIQSVARFDDGEVKSISSIGQNGLIKIRHSIELNTPATIETSMKPFLDNGHVDKSHKMRVQFKGSHSLKITTMSESHGEKVLRLQVPPIYKFHNPKDYIEFQSLLLNKEIKASFDIQYIKSTEKEIQCRLGTIRVLLEPFLRTRYILYFRHTADQKPGFVEWPVDLFKEPKEPSKKCKSLTLESQSGRTLSGSRSLSRRSTQGSISTIATIESSASAFARIQERSTGLGAEGVKGLIVEFHEPSDCHEFWKEFRTKEPLFSSDSGLGLDLSPTHSNHSPP</sequence>
<feature type="region of interest" description="Disordered" evidence="1">
    <location>
        <begin position="376"/>
        <end position="454"/>
    </location>
</feature>
<reference evidence="2 3" key="1">
    <citation type="submission" date="2016-04" db="EMBL/GenBank/DDBJ databases">
        <title>A degradative enzymes factory behind the ericoid mycorrhizal symbiosis.</title>
        <authorList>
            <consortium name="DOE Joint Genome Institute"/>
            <person name="Martino E."/>
            <person name="Morin E."/>
            <person name="Grelet G."/>
            <person name="Kuo A."/>
            <person name="Kohler A."/>
            <person name="Daghino S."/>
            <person name="Barry K."/>
            <person name="Choi C."/>
            <person name="Cichocki N."/>
            <person name="Clum A."/>
            <person name="Copeland A."/>
            <person name="Hainaut M."/>
            <person name="Haridas S."/>
            <person name="Labutti K."/>
            <person name="Lindquist E."/>
            <person name="Lipzen A."/>
            <person name="Khouja H.-R."/>
            <person name="Murat C."/>
            <person name="Ohm R."/>
            <person name="Olson A."/>
            <person name="Spatafora J."/>
            <person name="Veneault-Fourrey C."/>
            <person name="Henrissat B."/>
            <person name="Grigoriev I."/>
            <person name="Martin F."/>
            <person name="Perotto S."/>
        </authorList>
    </citation>
    <scope>NUCLEOTIDE SEQUENCE [LARGE SCALE GENOMIC DNA]</scope>
    <source>
        <strain evidence="2 3">E</strain>
    </source>
</reference>
<feature type="compositionally biased region" description="Low complexity" evidence="1">
    <location>
        <begin position="403"/>
        <end position="416"/>
    </location>
</feature>
<proteinExistence type="predicted"/>
<evidence type="ECO:0000313" key="2">
    <source>
        <dbReference type="EMBL" id="PMD51638.1"/>
    </source>
</evidence>
<dbReference type="AlphaFoldDB" id="A0A2J6SLK6"/>
<dbReference type="RefSeq" id="XP_024728542.1">
    <property type="nucleotide sequence ID" value="XM_024878707.1"/>
</dbReference>
<protein>
    <submittedName>
        <fullName evidence="2">Uncharacterized protein</fullName>
    </submittedName>
</protein>
<evidence type="ECO:0000256" key="1">
    <source>
        <dbReference type="SAM" id="MobiDB-lite"/>
    </source>
</evidence>
<evidence type="ECO:0000313" key="3">
    <source>
        <dbReference type="Proteomes" id="UP000235371"/>
    </source>
</evidence>
<feature type="region of interest" description="Disordered" evidence="1">
    <location>
        <begin position="652"/>
        <end position="676"/>
    </location>
</feature>
<dbReference type="OrthoDB" id="5400409at2759"/>
<dbReference type="EMBL" id="KZ613912">
    <property type="protein sequence ID" value="PMD51638.1"/>
    <property type="molecule type" value="Genomic_DNA"/>
</dbReference>
<keyword evidence="3" id="KW-1185">Reference proteome</keyword>